<evidence type="ECO:0000256" key="1">
    <source>
        <dbReference type="SAM" id="Phobius"/>
    </source>
</evidence>
<organism evidence="2">
    <name type="scientific">Opuntia streptacantha</name>
    <name type="common">Prickly pear cactus</name>
    <name type="synonym">Opuntia cardona</name>
    <dbReference type="NCBI Taxonomy" id="393608"/>
    <lineage>
        <taxon>Eukaryota</taxon>
        <taxon>Viridiplantae</taxon>
        <taxon>Streptophyta</taxon>
        <taxon>Embryophyta</taxon>
        <taxon>Tracheophyta</taxon>
        <taxon>Spermatophyta</taxon>
        <taxon>Magnoliopsida</taxon>
        <taxon>eudicotyledons</taxon>
        <taxon>Gunneridae</taxon>
        <taxon>Pentapetalae</taxon>
        <taxon>Caryophyllales</taxon>
        <taxon>Cactineae</taxon>
        <taxon>Cactaceae</taxon>
        <taxon>Opuntioideae</taxon>
        <taxon>Opuntia</taxon>
    </lineage>
</organism>
<keyword evidence="1" id="KW-0812">Transmembrane</keyword>
<feature type="transmembrane region" description="Helical" evidence="1">
    <location>
        <begin position="102"/>
        <end position="123"/>
    </location>
</feature>
<dbReference type="EMBL" id="GISG01008145">
    <property type="protein sequence ID" value="MBA4615639.1"/>
    <property type="molecule type" value="Transcribed_RNA"/>
</dbReference>
<keyword evidence="1" id="KW-0472">Membrane</keyword>
<name>A0A7C8YDC3_OPUST</name>
<evidence type="ECO:0000313" key="2">
    <source>
        <dbReference type="EMBL" id="MBA4615639.1"/>
    </source>
</evidence>
<proteinExistence type="predicted"/>
<accession>A0A7C8YDC3</accession>
<reference evidence="2" key="1">
    <citation type="journal article" date="2013" name="J. Plant Res.">
        <title>Effect of fungi and light on seed germination of three Opuntia species from semiarid lands of central Mexico.</title>
        <authorList>
            <person name="Delgado-Sanchez P."/>
            <person name="Jimenez-Bremont J.F."/>
            <person name="Guerrero-Gonzalez Mde L."/>
            <person name="Flores J."/>
        </authorList>
    </citation>
    <scope>NUCLEOTIDE SEQUENCE</scope>
    <source>
        <tissue evidence="2">Cladode</tissue>
    </source>
</reference>
<protein>
    <submittedName>
        <fullName evidence="2">Uncharacterized protein</fullName>
    </submittedName>
</protein>
<sequence length="126" mass="14004">MTSSIYPCPSRPKIQFSIKLTFLMIVIITPYPFTNQKAPLLLHLYICHNDHLHFTSITHITTQPYPPSPSQLEPSSSLIPVSASMAVGSKIETGSSNINRGVITMLFVSAIAGRLAVQIQFFFQRN</sequence>
<reference evidence="2" key="2">
    <citation type="submission" date="2020-07" db="EMBL/GenBank/DDBJ databases">
        <authorList>
            <person name="Vera ALvarez R."/>
            <person name="Arias-Moreno D.M."/>
            <person name="Jimenez-Jacinto V."/>
            <person name="Jimenez-Bremont J.F."/>
            <person name="Swaminathan K."/>
            <person name="Moose S.P."/>
            <person name="Guerrero-Gonzalez M.L."/>
            <person name="Marino-Ramirez L."/>
            <person name="Landsman D."/>
            <person name="Rodriguez-Kessler M."/>
            <person name="Delgado-Sanchez P."/>
        </authorList>
    </citation>
    <scope>NUCLEOTIDE SEQUENCE</scope>
    <source>
        <tissue evidence="2">Cladode</tissue>
    </source>
</reference>
<feature type="transmembrane region" description="Helical" evidence="1">
    <location>
        <begin position="16"/>
        <end position="33"/>
    </location>
</feature>
<dbReference type="AlphaFoldDB" id="A0A7C8YDC3"/>
<keyword evidence="1" id="KW-1133">Transmembrane helix</keyword>